<dbReference type="GO" id="GO:0008171">
    <property type="term" value="F:O-methyltransferase activity"/>
    <property type="evidence" value="ECO:0007669"/>
    <property type="project" value="InterPro"/>
</dbReference>
<evidence type="ECO:0000259" key="5">
    <source>
        <dbReference type="Pfam" id="PF00891"/>
    </source>
</evidence>
<feature type="active site" description="Proton acceptor" evidence="4">
    <location>
        <position position="254"/>
    </location>
</feature>
<dbReference type="InterPro" id="IPR029063">
    <property type="entry name" value="SAM-dependent_MTases_sf"/>
</dbReference>
<reference evidence="7 8" key="1">
    <citation type="submission" date="2020-04" db="EMBL/GenBank/DDBJ databases">
        <title>Plant Genome Project.</title>
        <authorList>
            <person name="Zhang R.-G."/>
        </authorList>
    </citation>
    <scope>NUCLEOTIDE SEQUENCE [LARGE SCALE GENOMIC DNA]</scope>
    <source>
        <strain evidence="7">YNK0</strain>
        <tissue evidence="7">Leaf</tissue>
    </source>
</reference>
<dbReference type="Proteomes" id="UP000655225">
    <property type="component" value="Unassembled WGS sequence"/>
</dbReference>
<keyword evidence="3" id="KW-0949">S-adenosyl-L-methionine</keyword>
<accession>A0A834YM50</accession>
<dbReference type="InterPro" id="IPR016461">
    <property type="entry name" value="COMT-like"/>
</dbReference>
<dbReference type="Pfam" id="PF00891">
    <property type="entry name" value="Methyltransf_2"/>
    <property type="match status" value="1"/>
</dbReference>
<gene>
    <name evidence="7" type="ORF">HHK36_027134</name>
</gene>
<evidence type="ECO:0000313" key="7">
    <source>
        <dbReference type="EMBL" id="KAF8388462.1"/>
    </source>
</evidence>
<evidence type="ECO:0000313" key="8">
    <source>
        <dbReference type="Proteomes" id="UP000655225"/>
    </source>
</evidence>
<dbReference type="Pfam" id="PF08100">
    <property type="entry name" value="Dimerisation"/>
    <property type="match status" value="1"/>
</dbReference>
<dbReference type="SUPFAM" id="SSF46785">
    <property type="entry name" value="Winged helix' DNA-binding domain"/>
    <property type="match status" value="1"/>
</dbReference>
<dbReference type="OMA" id="NGRDIWD"/>
<dbReference type="InterPro" id="IPR001077">
    <property type="entry name" value="COMT_C"/>
</dbReference>
<evidence type="ECO:0000259" key="6">
    <source>
        <dbReference type="Pfam" id="PF08100"/>
    </source>
</evidence>
<comment type="caution">
    <text evidence="7">The sequence shown here is derived from an EMBL/GenBank/DDBJ whole genome shotgun (WGS) entry which is preliminary data.</text>
</comment>
<organism evidence="7 8">
    <name type="scientific">Tetracentron sinense</name>
    <name type="common">Spur-leaf</name>
    <dbReference type="NCBI Taxonomy" id="13715"/>
    <lineage>
        <taxon>Eukaryota</taxon>
        <taxon>Viridiplantae</taxon>
        <taxon>Streptophyta</taxon>
        <taxon>Embryophyta</taxon>
        <taxon>Tracheophyta</taxon>
        <taxon>Spermatophyta</taxon>
        <taxon>Magnoliopsida</taxon>
        <taxon>Trochodendrales</taxon>
        <taxon>Trochodendraceae</taxon>
        <taxon>Tetracentron</taxon>
    </lineage>
</organism>
<dbReference type="Gene3D" id="1.10.10.10">
    <property type="entry name" value="Winged helix-like DNA-binding domain superfamily/Winged helix DNA-binding domain"/>
    <property type="match status" value="1"/>
</dbReference>
<name>A0A834YM50_TETSI</name>
<keyword evidence="8" id="KW-1185">Reference proteome</keyword>
<keyword evidence="2" id="KW-0808">Transferase</keyword>
<dbReference type="EMBL" id="JABCRI010000020">
    <property type="protein sequence ID" value="KAF8388462.1"/>
    <property type="molecule type" value="Genomic_DNA"/>
</dbReference>
<dbReference type="PIRSF" id="PIRSF005739">
    <property type="entry name" value="O-mtase"/>
    <property type="match status" value="1"/>
</dbReference>
<evidence type="ECO:0000256" key="3">
    <source>
        <dbReference type="ARBA" id="ARBA00022691"/>
    </source>
</evidence>
<keyword evidence="1" id="KW-0489">Methyltransferase</keyword>
<sequence>MALVEVENVDELLKAQTHVWSQMVKNVNFLFLKCAVELGIPDIIHHHGRPITLSELVSALAIPSNKSDSLRRLMRVLVHSGFISVDKNGVEEESYLLTPSSRLLVKENPINMLPFLLRRLDQFHFLGDWFRQDEPTAFKMAHGTTFWDFANQNSELNRNFNEAMAGDTRLLMSAIVKKYGEVFQGLRSLVDVGGGTGTTTRIISDAFPQLKCTILDLPQVVAAMPESTTIESIGGNMFEFIPPADAVLLKWILHNWSDEDCVKVLKRCKEAIPSKENGGKVIIVDIVVKDDEKGEHELKETQLCFDMMMMVTFGGKERNEQEWQKIFIDAGFTEYKIKPGLGFRSIIEVYP</sequence>
<dbReference type="InterPro" id="IPR036390">
    <property type="entry name" value="WH_DNA-bd_sf"/>
</dbReference>
<feature type="domain" description="O-methyltransferase C-terminal" evidence="5">
    <location>
        <begin position="123"/>
        <end position="332"/>
    </location>
</feature>
<dbReference type="PROSITE" id="PS51683">
    <property type="entry name" value="SAM_OMT_II"/>
    <property type="match status" value="1"/>
</dbReference>
<proteinExistence type="predicted"/>
<evidence type="ECO:0000256" key="2">
    <source>
        <dbReference type="ARBA" id="ARBA00022679"/>
    </source>
</evidence>
<dbReference type="AlphaFoldDB" id="A0A834YM50"/>
<dbReference type="OrthoDB" id="1606438at2759"/>
<dbReference type="Gene3D" id="3.40.50.150">
    <property type="entry name" value="Vaccinia Virus protein VP39"/>
    <property type="match status" value="1"/>
</dbReference>
<dbReference type="GO" id="GO:0046983">
    <property type="term" value="F:protein dimerization activity"/>
    <property type="evidence" value="ECO:0007669"/>
    <property type="project" value="InterPro"/>
</dbReference>
<dbReference type="FunFam" id="1.10.10.10:FF:000213">
    <property type="entry name" value="Coniferyl alcohol 9-O-methyltransferase"/>
    <property type="match status" value="1"/>
</dbReference>
<dbReference type="InterPro" id="IPR036388">
    <property type="entry name" value="WH-like_DNA-bd_sf"/>
</dbReference>
<protein>
    <submittedName>
        <fullName evidence="7">Uncharacterized protein</fullName>
    </submittedName>
</protein>
<dbReference type="InterPro" id="IPR012967">
    <property type="entry name" value="COMT_dimerisation"/>
</dbReference>
<dbReference type="FunFam" id="3.40.50.150:FF:000057">
    <property type="entry name" value="O-methyltransferase ZRP4"/>
    <property type="match status" value="1"/>
</dbReference>
<feature type="domain" description="O-methyltransferase dimerisation" evidence="6">
    <location>
        <begin position="32"/>
        <end position="106"/>
    </location>
</feature>
<dbReference type="SUPFAM" id="SSF53335">
    <property type="entry name" value="S-adenosyl-L-methionine-dependent methyltransferases"/>
    <property type="match status" value="1"/>
</dbReference>
<evidence type="ECO:0000256" key="4">
    <source>
        <dbReference type="PIRSR" id="PIRSR005739-1"/>
    </source>
</evidence>
<dbReference type="GO" id="GO:0032259">
    <property type="term" value="P:methylation"/>
    <property type="evidence" value="ECO:0007669"/>
    <property type="project" value="UniProtKB-KW"/>
</dbReference>
<dbReference type="PANTHER" id="PTHR11746">
    <property type="entry name" value="O-METHYLTRANSFERASE"/>
    <property type="match status" value="1"/>
</dbReference>
<evidence type="ECO:0000256" key="1">
    <source>
        <dbReference type="ARBA" id="ARBA00022603"/>
    </source>
</evidence>